<dbReference type="Gene3D" id="3.30.565.10">
    <property type="entry name" value="Histidine kinase-like ATPase, C-terminal domain"/>
    <property type="match status" value="1"/>
</dbReference>
<dbReference type="PRINTS" id="PR00344">
    <property type="entry name" value="BCTRLSENSOR"/>
</dbReference>
<dbReference type="SMART" id="SM00388">
    <property type="entry name" value="HisKA"/>
    <property type="match status" value="1"/>
</dbReference>
<evidence type="ECO:0000313" key="16">
    <source>
        <dbReference type="EMBL" id="GID10422.1"/>
    </source>
</evidence>
<comment type="subcellular location">
    <subcellularLocation>
        <location evidence="3">Cell membrane</location>
    </subcellularLocation>
    <subcellularLocation>
        <location evidence="2">Membrane</location>
        <topology evidence="2">Multi-pass membrane protein</topology>
    </subcellularLocation>
</comment>
<name>A0A8J3J5C7_9ACTN</name>
<keyword evidence="8" id="KW-0547">Nucleotide-binding</keyword>
<dbReference type="InterPro" id="IPR038318">
    <property type="entry name" value="KdpD_sf"/>
</dbReference>
<keyword evidence="9 16" id="KW-0418">Kinase</keyword>
<dbReference type="PROSITE" id="PS50109">
    <property type="entry name" value="HIS_KIN"/>
    <property type="match status" value="1"/>
</dbReference>
<dbReference type="PANTHER" id="PTHR45569">
    <property type="entry name" value="SENSOR PROTEIN KDPD"/>
    <property type="match status" value="1"/>
</dbReference>
<dbReference type="InterPro" id="IPR003852">
    <property type="entry name" value="Sig_transdc_His_kinase_KdpD_N"/>
</dbReference>
<dbReference type="GO" id="GO:0005737">
    <property type="term" value="C:cytoplasm"/>
    <property type="evidence" value="ECO:0007669"/>
    <property type="project" value="UniProtKB-ARBA"/>
</dbReference>
<dbReference type="Gene3D" id="1.10.287.130">
    <property type="match status" value="1"/>
</dbReference>
<dbReference type="Gene3D" id="3.40.50.620">
    <property type="entry name" value="HUPs"/>
    <property type="match status" value="1"/>
</dbReference>
<evidence type="ECO:0000256" key="1">
    <source>
        <dbReference type="ARBA" id="ARBA00000085"/>
    </source>
</evidence>
<dbReference type="GO" id="GO:0005524">
    <property type="term" value="F:ATP binding"/>
    <property type="evidence" value="ECO:0007669"/>
    <property type="project" value="UniProtKB-KW"/>
</dbReference>
<dbReference type="InterPro" id="IPR004358">
    <property type="entry name" value="Sig_transdc_His_kin-like_C"/>
</dbReference>
<keyword evidence="17" id="KW-1185">Reference proteome</keyword>
<protein>
    <recommendedName>
        <fullName evidence="4">histidine kinase</fullName>
        <ecNumber evidence="4">2.7.13.3</ecNumber>
    </recommendedName>
</protein>
<dbReference type="SMART" id="SM00387">
    <property type="entry name" value="HATPase_c"/>
    <property type="match status" value="1"/>
</dbReference>
<keyword evidence="5" id="KW-0597">Phosphoprotein</keyword>
<feature type="domain" description="Histidine kinase" evidence="15">
    <location>
        <begin position="620"/>
        <end position="831"/>
    </location>
</feature>
<keyword evidence="10" id="KW-0067">ATP-binding</keyword>
<proteinExistence type="predicted"/>
<feature type="transmembrane region" description="Helical" evidence="14">
    <location>
        <begin position="414"/>
        <end position="443"/>
    </location>
</feature>
<dbReference type="SUPFAM" id="SSF47384">
    <property type="entry name" value="Homodimeric domain of signal transducing histidine kinase"/>
    <property type="match status" value="1"/>
</dbReference>
<evidence type="ECO:0000256" key="13">
    <source>
        <dbReference type="ARBA" id="ARBA00023136"/>
    </source>
</evidence>
<comment type="catalytic activity">
    <reaction evidence="1">
        <text>ATP + protein L-histidine = ADP + protein N-phospho-L-histidine.</text>
        <dbReference type="EC" id="2.7.13.3"/>
    </reaction>
</comment>
<evidence type="ECO:0000259" key="15">
    <source>
        <dbReference type="PROSITE" id="PS50109"/>
    </source>
</evidence>
<comment type="caution">
    <text evidence="16">The sequence shown here is derived from an EMBL/GenBank/DDBJ whole genome shotgun (WGS) entry which is preliminary data.</text>
</comment>
<dbReference type="PANTHER" id="PTHR45569:SF1">
    <property type="entry name" value="SENSOR PROTEIN KDPD"/>
    <property type="match status" value="1"/>
</dbReference>
<gene>
    <name evidence="16" type="ORF">Aru02nite_13110</name>
</gene>
<accession>A0A8J3J5C7</accession>
<keyword evidence="12" id="KW-0902">Two-component regulatory system</keyword>
<dbReference type="SUPFAM" id="SSF52402">
    <property type="entry name" value="Adenine nucleotide alpha hydrolases-like"/>
    <property type="match status" value="1"/>
</dbReference>
<dbReference type="InterPro" id="IPR027417">
    <property type="entry name" value="P-loop_NTPase"/>
</dbReference>
<dbReference type="Pfam" id="PF02518">
    <property type="entry name" value="HATPase_c"/>
    <property type="match status" value="1"/>
</dbReference>
<feature type="transmembrane region" description="Helical" evidence="14">
    <location>
        <begin position="384"/>
        <end position="402"/>
    </location>
</feature>
<dbReference type="InterPro" id="IPR005467">
    <property type="entry name" value="His_kinase_dom"/>
</dbReference>
<dbReference type="Gene3D" id="1.20.120.620">
    <property type="entry name" value="Backbone structure of the membrane domain of e. Coli histidine kinase receptor kdpd"/>
    <property type="match status" value="1"/>
</dbReference>
<dbReference type="Proteomes" id="UP000612808">
    <property type="component" value="Unassembled WGS sequence"/>
</dbReference>
<dbReference type="InterPro" id="IPR006016">
    <property type="entry name" value="UspA"/>
</dbReference>
<evidence type="ECO:0000256" key="8">
    <source>
        <dbReference type="ARBA" id="ARBA00022741"/>
    </source>
</evidence>
<keyword evidence="11 14" id="KW-1133">Transmembrane helix</keyword>
<evidence type="ECO:0000256" key="3">
    <source>
        <dbReference type="ARBA" id="ARBA00004236"/>
    </source>
</evidence>
<dbReference type="InterPro" id="IPR036097">
    <property type="entry name" value="HisK_dim/P_sf"/>
</dbReference>
<dbReference type="InterPro" id="IPR052023">
    <property type="entry name" value="Histidine_kinase_KdpD"/>
</dbReference>
<dbReference type="AlphaFoldDB" id="A0A8J3J5C7"/>
<dbReference type="CDD" id="cd00082">
    <property type="entry name" value="HisKA"/>
    <property type="match status" value="1"/>
</dbReference>
<keyword evidence="7 14" id="KW-0812">Transmembrane</keyword>
<organism evidence="16 17">
    <name type="scientific">Actinocatenispora rupis</name>
    <dbReference type="NCBI Taxonomy" id="519421"/>
    <lineage>
        <taxon>Bacteria</taxon>
        <taxon>Bacillati</taxon>
        <taxon>Actinomycetota</taxon>
        <taxon>Actinomycetes</taxon>
        <taxon>Micromonosporales</taxon>
        <taxon>Micromonosporaceae</taxon>
        <taxon>Actinocatenispora</taxon>
    </lineage>
</organism>
<sequence length="845" mass="89836">MDDVARGRLRIYLGMAPGVGKTYAMLSEGQRGLARGKDVVVGVVETHGRAATAKLLDGFEVVPRRTLVYRGAEFTEMDLDAVLARRPQLALVDELAHSNVPGSRHAKRWEDVEELLAAGIDVITTVNIQHLESLNDVIERITGVVQQERIPDEVVRRAEAIELVDMSPEALRRRMAHGNVYPSDRIDAALAHYFRPGNLIALRELALLWVAGRVDEALQRYRHEHSIDTPWETTERIVVGLTGGPEGDTLIRRGARIAARVGGGELLAVHVTRSDGLSGASPKQLARQRLLVEQLGGGFHQVVGDDPATAMLDFARAENATQVVVGASRRGRLTTFLTGEGVSARVVRESGPIDVHIVTHEKAGRRGGPALPAMSGGLTVARQLRASIAGVVLLVALTAVLVPLKGPLNLTTELLLYLVAVVAIALMGGMWPALGAAVVGTLLANFFFTPPLHTLTINERNNIIALGVFLAVAVMVSLAVHRAAERTRRAARAAAEAQTLARLAGSVLRGDHGLPALLDQIRETFALSGVALTERDADGGWHTVRSTGEVPDNPEVRVQVGERFLLVGAGRLLPASDRRVLDAFAVHAAAALERGRLAERAAEATGLAATDRLRTALLRAVGHDLRSPLASAKAAVSSLRGHDVAWSEEERDELLATADESLDRLHRLVDNLLDMSRLQAGVLSVAPAATGVDEIAVRAVDSLGPLAAHVDVRIPDALPAALADPVLAERVVANLVGNAVKHSPRDRPPLVTASCLGEALQLRVVDHGPGVPPAEWDRIFTPFQRLGDRGTGVGLGLALSRGLAEAMDGTLVPEETPGGGLTMVFTLPAVAPGRVPGPYPSDPLS</sequence>
<dbReference type="InterPro" id="IPR036890">
    <property type="entry name" value="HATPase_C_sf"/>
</dbReference>
<evidence type="ECO:0000256" key="6">
    <source>
        <dbReference type="ARBA" id="ARBA00022679"/>
    </source>
</evidence>
<evidence type="ECO:0000256" key="14">
    <source>
        <dbReference type="SAM" id="Phobius"/>
    </source>
</evidence>
<evidence type="ECO:0000256" key="10">
    <source>
        <dbReference type="ARBA" id="ARBA00022840"/>
    </source>
</evidence>
<keyword evidence="13 14" id="KW-0472">Membrane</keyword>
<feature type="transmembrane region" description="Helical" evidence="14">
    <location>
        <begin position="463"/>
        <end position="480"/>
    </location>
</feature>
<dbReference type="GO" id="GO:0000155">
    <property type="term" value="F:phosphorelay sensor kinase activity"/>
    <property type="evidence" value="ECO:0007669"/>
    <property type="project" value="InterPro"/>
</dbReference>
<reference evidence="16" key="1">
    <citation type="submission" date="2021-01" db="EMBL/GenBank/DDBJ databases">
        <title>Whole genome shotgun sequence of Actinocatenispora rupis NBRC 107355.</title>
        <authorList>
            <person name="Komaki H."/>
            <person name="Tamura T."/>
        </authorList>
    </citation>
    <scope>NUCLEOTIDE SEQUENCE</scope>
    <source>
        <strain evidence="16">NBRC 107355</strain>
    </source>
</reference>
<dbReference type="InterPro" id="IPR025201">
    <property type="entry name" value="KdpD_TM"/>
</dbReference>
<dbReference type="GO" id="GO:0005886">
    <property type="term" value="C:plasma membrane"/>
    <property type="evidence" value="ECO:0007669"/>
    <property type="project" value="UniProtKB-SubCell"/>
</dbReference>
<dbReference type="Gene3D" id="3.40.50.300">
    <property type="entry name" value="P-loop containing nucleotide triphosphate hydrolases"/>
    <property type="match status" value="1"/>
</dbReference>
<keyword evidence="6" id="KW-0808">Transferase</keyword>
<dbReference type="EMBL" id="BOMB01000007">
    <property type="protein sequence ID" value="GID10422.1"/>
    <property type="molecule type" value="Genomic_DNA"/>
</dbReference>
<dbReference type="Pfam" id="PF00512">
    <property type="entry name" value="HisKA"/>
    <property type="match status" value="1"/>
</dbReference>
<dbReference type="EC" id="2.7.13.3" evidence="4"/>
<evidence type="ECO:0000256" key="11">
    <source>
        <dbReference type="ARBA" id="ARBA00022989"/>
    </source>
</evidence>
<dbReference type="InterPro" id="IPR003661">
    <property type="entry name" value="HisK_dim/P_dom"/>
</dbReference>
<evidence type="ECO:0000256" key="12">
    <source>
        <dbReference type="ARBA" id="ARBA00023012"/>
    </source>
</evidence>
<dbReference type="InterPro" id="IPR003594">
    <property type="entry name" value="HATPase_dom"/>
</dbReference>
<dbReference type="FunFam" id="3.40.50.300:FF:000483">
    <property type="entry name" value="Sensor histidine kinase KdpD"/>
    <property type="match status" value="1"/>
</dbReference>
<dbReference type="Pfam" id="PF00582">
    <property type="entry name" value="Usp"/>
    <property type="match status" value="1"/>
</dbReference>
<dbReference type="SUPFAM" id="SSF55874">
    <property type="entry name" value="ATPase domain of HSP90 chaperone/DNA topoisomerase II/histidine kinase"/>
    <property type="match status" value="1"/>
</dbReference>
<dbReference type="FunFam" id="3.40.50.620:FF:000112">
    <property type="entry name" value="Sensor histidine kinase KdpD"/>
    <property type="match status" value="1"/>
</dbReference>
<evidence type="ECO:0000256" key="4">
    <source>
        <dbReference type="ARBA" id="ARBA00012438"/>
    </source>
</evidence>
<evidence type="ECO:0000256" key="7">
    <source>
        <dbReference type="ARBA" id="ARBA00022692"/>
    </source>
</evidence>
<dbReference type="InterPro" id="IPR014729">
    <property type="entry name" value="Rossmann-like_a/b/a_fold"/>
</dbReference>
<evidence type="ECO:0000256" key="9">
    <source>
        <dbReference type="ARBA" id="ARBA00022777"/>
    </source>
</evidence>
<evidence type="ECO:0000313" key="17">
    <source>
        <dbReference type="Proteomes" id="UP000612808"/>
    </source>
</evidence>
<dbReference type="Pfam" id="PF02702">
    <property type="entry name" value="KdpD"/>
    <property type="match status" value="1"/>
</dbReference>
<dbReference type="Pfam" id="PF13493">
    <property type="entry name" value="DUF4118"/>
    <property type="match status" value="1"/>
</dbReference>
<evidence type="ECO:0000256" key="2">
    <source>
        <dbReference type="ARBA" id="ARBA00004141"/>
    </source>
</evidence>
<evidence type="ECO:0000256" key="5">
    <source>
        <dbReference type="ARBA" id="ARBA00022553"/>
    </source>
</evidence>